<evidence type="ECO:0000259" key="6">
    <source>
        <dbReference type="Pfam" id="PF00881"/>
    </source>
</evidence>
<keyword evidence="3" id="KW-0285">Flavoprotein</keyword>
<keyword evidence="8" id="KW-1185">Reference proteome</keyword>
<name>A0A853FIP0_9BURK</name>
<dbReference type="InterPro" id="IPR000415">
    <property type="entry name" value="Nitroreductase-like"/>
</dbReference>
<keyword evidence="4" id="KW-0288">FMN</keyword>
<dbReference type="GO" id="GO:0016491">
    <property type="term" value="F:oxidoreductase activity"/>
    <property type="evidence" value="ECO:0007669"/>
    <property type="project" value="UniProtKB-KW"/>
</dbReference>
<dbReference type="Pfam" id="PF00881">
    <property type="entry name" value="Nitroreductase"/>
    <property type="match status" value="1"/>
</dbReference>
<dbReference type="AlphaFoldDB" id="A0A853FIP0"/>
<dbReference type="RefSeq" id="WP_129969794.1">
    <property type="nucleotide sequence ID" value="NZ_JACCEW010000004.1"/>
</dbReference>
<dbReference type="PANTHER" id="PTHR43673">
    <property type="entry name" value="NAD(P)H NITROREDUCTASE YDGI-RELATED"/>
    <property type="match status" value="1"/>
</dbReference>
<evidence type="ECO:0000313" key="8">
    <source>
        <dbReference type="Proteomes" id="UP000580517"/>
    </source>
</evidence>
<gene>
    <name evidence="7" type="ORF">H0A68_13200</name>
</gene>
<comment type="cofactor">
    <cofactor evidence="1">
        <name>FMN</name>
        <dbReference type="ChEBI" id="CHEBI:58210"/>
    </cofactor>
</comment>
<evidence type="ECO:0000256" key="4">
    <source>
        <dbReference type="ARBA" id="ARBA00022643"/>
    </source>
</evidence>
<dbReference type="EMBL" id="JACCEW010000004">
    <property type="protein sequence ID" value="NYT37836.1"/>
    <property type="molecule type" value="Genomic_DNA"/>
</dbReference>
<dbReference type="OrthoDB" id="9773807at2"/>
<dbReference type="PANTHER" id="PTHR43673:SF2">
    <property type="entry name" value="NITROREDUCTASE"/>
    <property type="match status" value="1"/>
</dbReference>
<accession>A0A853FIP0</accession>
<evidence type="ECO:0000256" key="5">
    <source>
        <dbReference type="ARBA" id="ARBA00023002"/>
    </source>
</evidence>
<evidence type="ECO:0000313" key="7">
    <source>
        <dbReference type="EMBL" id="NYT37836.1"/>
    </source>
</evidence>
<reference evidence="7 8" key="1">
    <citation type="submission" date="2020-07" db="EMBL/GenBank/DDBJ databases">
        <title>Taxonomic revisions and descriptions of new bacterial species based on genomic comparisons in the high-G+C-content subgroup of the family Alcaligenaceae.</title>
        <authorList>
            <person name="Szabo A."/>
            <person name="Felfoldi T."/>
        </authorList>
    </citation>
    <scope>NUCLEOTIDE SEQUENCE [LARGE SCALE GENOMIC DNA]</scope>
    <source>
        <strain evidence="7 8">DSM 25264</strain>
    </source>
</reference>
<dbReference type="Gene3D" id="3.40.109.10">
    <property type="entry name" value="NADH Oxidase"/>
    <property type="match status" value="1"/>
</dbReference>
<comment type="similarity">
    <text evidence="2">Belongs to the nitroreductase family.</text>
</comment>
<comment type="caution">
    <text evidence="7">The sequence shown here is derived from an EMBL/GenBank/DDBJ whole genome shotgun (WGS) entry which is preliminary data.</text>
</comment>
<feature type="domain" description="Nitroreductase" evidence="6">
    <location>
        <begin position="18"/>
        <end position="207"/>
    </location>
</feature>
<organism evidence="7 8">
    <name type="scientific">Allopusillimonas soli</name>
    <dbReference type="NCBI Taxonomy" id="659016"/>
    <lineage>
        <taxon>Bacteria</taxon>
        <taxon>Pseudomonadati</taxon>
        <taxon>Pseudomonadota</taxon>
        <taxon>Betaproteobacteria</taxon>
        <taxon>Burkholderiales</taxon>
        <taxon>Alcaligenaceae</taxon>
        <taxon>Allopusillimonas</taxon>
    </lineage>
</organism>
<evidence type="ECO:0000256" key="2">
    <source>
        <dbReference type="ARBA" id="ARBA00007118"/>
    </source>
</evidence>
<dbReference type="Proteomes" id="UP000580517">
    <property type="component" value="Unassembled WGS sequence"/>
</dbReference>
<sequence>MTLHSASSPLSDSVTRAITSRRSVRGFLPRPVEHAVLCEILRAAAHAPSGSNIQPWKVHVVQGEVRDRLSRALLQAHEEGRPAQREYQYYPVSWREPYLARRRETGWGLYSMLGIKKGDREASAVQHGRNYVFFDAPVVLLFTIDDDLEKGSWLDYGMFLQSIMVAARGHGLHTCPQAALANYPDIVKEILGIAQDQTIVCGISMGYEDPDCVANRYRPDRIGLDEFVTFHGADAAVA</sequence>
<proteinExistence type="inferred from homology"/>
<dbReference type="InterPro" id="IPR029479">
    <property type="entry name" value="Nitroreductase"/>
</dbReference>
<dbReference type="CDD" id="cd02136">
    <property type="entry name" value="PnbA_NfnB-like"/>
    <property type="match status" value="1"/>
</dbReference>
<protein>
    <submittedName>
        <fullName evidence="7">Nitroreductase</fullName>
    </submittedName>
</protein>
<keyword evidence="5" id="KW-0560">Oxidoreductase</keyword>
<evidence type="ECO:0000256" key="3">
    <source>
        <dbReference type="ARBA" id="ARBA00022630"/>
    </source>
</evidence>
<dbReference type="SUPFAM" id="SSF55469">
    <property type="entry name" value="FMN-dependent nitroreductase-like"/>
    <property type="match status" value="1"/>
</dbReference>
<evidence type="ECO:0000256" key="1">
    <source>
        <dbReference type="ARBA" id="ARBA00001917"/>
    </source>
</evidence>